<dbReference type="InterPro" id="IPR036616">
    <property type="entry name" value="Poly(ADP-ribose)pol_reg_dom_sf"/>
</dbReference>
<protein>
    <recommendedName>
        <fullName evidence="1">PARP alpha-helical domain-containing protein</fullName>
    </recommendedName>
</protein>
<dbReference type="InterPro" id="IPR004102">
    <property type="entry name" value="Poly(ADP-ribose)pol_reg_dom"/>
</dbReference>
<proteinExistence type="predicted"/>
<evidence type="ECO:0000313" key="3">
    <source>
        <dbReference type="EMBL" id="CAK9077350.1"/>
    </source>
</evidence>
<dbReference type="SUPFAM" id="SSF47587">
    <property type="entry name" value="Domain of poly(ADP-ribose) polymerase"/>
    <property type="match status" value="1"/>
</dbReference>
<evidence type="ECO:0000313" key="4">
    <source>
        <dbReference type="Proteomes" id="UP001642484"/>
    </source>
</evidence>
<feature type="domain" description="PARP alpha-helical" evidence="1">
    <location>
        <begin position="1"/>
        <end position="52"/>
    </location>
</feature>
<dbReference type="EMBL" id="CAXAMN010023384">
    <property type="protein sequence ID" value="CAK9077350.1"/>
    <property type="molecule type" value="Genomic_DNA"/>
</dbReference>
<dbReference type="EMBL" id="CAXAMN010023373">
    <property type="protein sequence ID" value="CAK9077279.1"/>
    <property type="molecule type" value="Genomic_DNA"/>
</dbReference>
<organism evidence="3 4">
    <name type="scientific">Durusdinium trenchii</name>
    <dbReference type="NCBI Taxonomy" id="1381693"/>
    <lineage>
        <taxon>Eukaryota</taxon>
        <taxon>Sar</taxon>
        <taxon>Alveolata</taxon>
        <taxon>Dinophyceae</taxon>
        <taxon>Suessiales</taxon>
        <taxon>Symbiodiniaceae</taxon>
        <taxon>Durusdinium</taxon>
    </lineage>
</organism>
<dbReference type="Pfam" id="PF02877">
    <property type="entry name" value="PARP_reg"/>
    <property type="match status" value="1"/>
</dbReference>
<keyword evidence="4" id="KW-1185">Reference proteome</keyword>
<dbReference type="Gene3D" id="1.20.142.10">
    <property type="entry name" value="Poly(ADP-ribose) polymerase, regulatory domain"/>
    <property type="match status" value="1"/>
</dbReference>
<evidence type="ECO:0000313" key="2">
    <source>
        <dbReference type="EMBL" id="CAK9077279.1"/>
    </source>
</evidence>
<evidence type="ECO:0000259" key="1">
    <source>
        <dbReference type="PROSITE" id="PS51060"/>
    </source>
</evidence>
<comment type="caution">
    <text evidence="3">The sequence shown here is derived from an EMBL/GenBank/DDBJ whole genome shotgun (WGS) entry which is preliminary data.</text>
</comment>
<name>A0ABP0PMV0_9DINO</name>
<dbReference type="PROSITE" id="PS51060">
    <property type="entry name" value="PARP_ALPHA_HD"/>
    <property type="match status" value="1"/>
</dbReference>
<reference evidence="3 4" key="1">
    <citation type="submission" date="2024-02" db="EMBL/GenBank/DDBJ databases">
        <authorList>
            <person name="Chen Y."/>
            <person name="Shah S."/>
            <person name="Dougan E. K."/>
            <person name="Thang M."/>
            <person name="Chan C."/>
        </authorList>
    </citation>
    <scope>NUCLEOTIDE SEQUENCE [LARGE SCALE GENOMIC DNA]</scope>
</reference>
<dbReference type="Proteomes" id="UP001642484">
    <property type="component" value="Unassembled WGS sequence"/>
</dbReference>
<accession>A0ABP0PMV0</accession>
<sequence length="112" mass="12209">MLSVSPPRFYSLIPHNFGMKAPPPINTQDLLGAERALLQFYLRMGFEEIGGEDEEKLTPISGVMELPLPKTLLEGCKGICAPKEVNSCTKKGQALAVPELSWFFGVVSGELS</sequence>
<gene>
    <name evidence="2" type="ORF">CCMP2556_LOCUS38102</name>
    <name evidence="3" type="ORF">CCMP2556_LOCUS38133</name>
</gene>